<organism evidence="2 5">
    <name type="scientific">Adineta steineri</name>
    <dbReference type="NCBI Taxonomy" id="433720"/>
    <lineage>
        <taxon>Eukaryota</taxon>
        <taxon>Metazoa</taxon>
        <taxon>Spiralia</taxon>
        <taxon>Gnathifera</taxon>
        <taxon>Rotifera</taxon>
        <taxon>Eurotatoria</taxon>
        <taxon>Bdelloidea</taxon>
        <taxon>Adinetida</taxon>
        <taxon>Adinetidae</taxon>
        <taxon>Adineta</taxon>
    </lineage>
</organism>
<comment type="caution">
    <text evidence="2">The sequence shown here is derived from an EMBL/GenBank/DDBJ whole genome shotgun (WGS) entry which is preliminary data.</text>
</comment>
<accession>A0A814W4G5</accession>
<evidence type="ECO:0008006" key="6">
    <source>
        <dbReference type="Google" id="ProtNLM"/>
    </source>
</evidence>
<dbReference type="Proteomes" id="UP000663877">
    <property type="component" value="Unassembled WGS sequence"/>
</dbReference>
<evidence type="ECO:0000313" key="3">
    <source>
        <dbReference type="EMBL" id="CAF1470492.1"/>
    </source>
</evidence>
<proteinExistence type="predicted"/>
<gene>
    <name evidence="2" type="ORF">BJG266_LOCUS26848</name>
    <name evidence="3" type="ORF">QVE165_LOCUS41555</name>
</gene>
<evidence type="ECO:0000313" key="5">
    <source>
        <dbReference type="Proteomes" id="UP000663877"/>
    </source>
</evidence>
<evidence type="ECO:0000256" key="1">
    <source>
        <dbReference type="SAM" id="SignalP"/>
    </source>
</evidence>
<dbReference type="OrthoDB" id="6083863at2759"/>
<evidence type="ECO:0000313" key="2">
    <source>
        <dbReference type="EMBL" id="CAF1200026.1"/>
    </source>
</evidence>
<dbReference type="AlphaFoldDB" id="A0A814W4G5"/>
<name>A0A814W4G5_9BILA</name>
<dbReference type="Proteomes" id="UP000663832">
    <property type="component" value="Unassembled WGS sequence"/>
</dbReference>
<sequence>MQRLATSITIFFLVILSFYSTGAIRCYVCRSVDTPDCDSELELTKVNVTIFIVAINASQRCTKDKLSDIYVRGYGDATACPYDGNRCNSSKIADLTVANCCCNTDLCNGVPSIQLQYYLLIPTICVFTVIKKIFTI</sequence>
<feature type="chain" id="PRO_5036411015" description="Protein sleepless" evidence="1">
    <location>
        <begin position="24"/>
        <end position="136"/>
    </location>
</feature>
<feature type="signal peptide" evidence="1">
    <location>
        <begin position="1"/>
        <end position="23"/>
    </location>
</feature>
<dbReference type="EMBL" id="CAJNOM010000497">
    <property type="protein sequence ID" value="CAF1470492.1"/>
    <property type="molecule type" value="Genomic_DNA"/>
</dbReference>
<keyword evidence="1" id="KW-0732">Signal</keyword>
<protein>
    <recommendedName>
        <fullName evidence="6">Protein sleepless</fullName>
    </recommendedName>
</protein>
<reference evidence="2" key="1">
    <citation type="submission" date="2021-02" db="EMBL/GenBank/DDBJ databases">
        <authorList>
            <person name="Nowell W R."/>
        </authorList>
    </citation>
    <scope>NUCLEOTIDE SEQUENCE</scope>
</reference>
<keyword evidence="4" id="KW-1185">Reference proteome</keyword>
<dbReference type="EMBL" id="CAJNOI010000233">
    <property type="protein sequence ID" value="CAF1200026.1"/>
    <property type="molecule type" value="Genomic_DNA"/>
</dbReference>
<evidence type="ECO:0000313" key="4">
    <source>
        <dbReference type="Proteomes" id="UP000663832"/>
    </source>
</evidence>